<dbReference type="RefSeq" id="WP_145889822.1">
    <property type="nucleotide sequence ID" value="NZ_VOBQ01000001.1"/>
</dbReference>
<evidence type="ECO:0000256" key="5">
    <source>
        <dbReference type="ARBA" id="ARBA00023136"/>
    </source>
</evidence>
<keyword evidence="2" id="KW-1003">Cell membrane</keyword>
<evidence type="ECO:0000256" key="2">
    <source>
        <dbReference type="ARBA" id="ARBA00022475"/>
    </source>
</evidence>
<reference evidence="7 8" key="1">
    <citation type="submission" date="2019-07" db="EMBL/GenBank/DDBJ databases">
        <title>Caenimonas sedimenti sp. nov., isolated from activated sludge.</title>
        <authorList>
            <person name="Xu J."/>
        </authorList>
    </citation>
    <scope>NUCLEOTIDE SEQUENCE [LARGE SCALE GENOMIC DNA]</scope>
    <source>
        <strain evidence="7 8">HX-9-20</strain>
    </source>
</reference>
<sequence>MTSYLFFFITVAAIFAIATLGLNLQWGVSGQFNAGVVGFVAVGGYTLAVLTMPASQQLLVKLNLPFALGVVGALVVTALVALLVGLATLKLRTDYLAITTFGIASSIQVIVNNLDPLTGGSRGLVGIPRPFDALGQPNYTIAWMVMVLVLLAIVYFGLQALLHSPWGRVQRALREDEEVCAALGKNVVRFRMEAFVLGAVLMGLSGALYAGFVGTTSPSEFLPIMTFQIWAMLIVGGSGSNLGAIVGSFVIWGVWTFSGAAIVSVLPAKLQAQGGAVQAILVGLILVLTLLLRPRGIMGAKQGG</sequence>
<dbReference type="AlphaFoldDB" id="A0A562ZY53"/>
<keyword evidence="8" id="KW-1185">Reference proteome</keyword>
<feature type="transmembrane region" description="Helical" evidence="6">
    <location>
        <begin position="95"/>
        <end position="114"/>
    </location>
</feature>
<feature type="transmembrane region" description="Helical" evidence="6">
    <location>
        <begin position="36"/>
        <end position="54"/>
    </location>
</feature>
<organism evidence="7 8">
    <name type="scientific">Caenimonas sedimenti</name>
    <dbReference type="NCBI Taxonomy" id="2596921"/>
    <lineage>
        <taxon>Bacteria</taxon>
        <taxon>Pseudomonadati</taxon>
        <taxon>Pseudomonadota</taxon>
        <taxon>Betaproteobacteria</taxon>
        <taxon>Burkholderiales</taxon>
        <taxon>Comamonadaceae</taxon>
        <taxon>Caenimonas</taxon>
    </lineage>
</organism>
<dbReference type="Pfam" id="PF02653">
    <property type="entry name" value="BPD_transp_2"/>
    <property type="match status" value="1"/>
</dbReference>
<evidence type="ECO:0000256" key="4">
    <source>
        <dbReference type="ARBA" id="ARBA00022989"/>
    </source>
</evidence>
<dbReference type="PANTHER" id="PTHR30482:SF10">
    <property type="entry name" value="HIGH-AFFINITY BRANCHED-CHAIN AMINO ACID TRANSPORT PROTEIN BRAE"/>
    <property type="match status" value="1"/>
</dbReference>
<gene>
    <name evidence="7" type="ORF">FN976_00370</name>
</gene>
<dbReference type="Proteomes" id="UP000318199">
    <property type="component" value="Unassembled WGS sequence"/>
</dbReference>
<evidence type="ECO:0000256" key="6">
    <source>
        <dbReference type="SAM" id="Phobius"/>
    </source>
</evidence>
<protein>
    <submittedName>
        <fullName evidence="7">Branched-chain amino acid ABC transporter permease</fullName>
    </submittedName>
</protein>
<keyword evidence="4 6" id="KW-1133">Transmembrane helix</keyword>
<dbReference type="CDD" id="cd06581">
    <property type="entry name" value="TM_PBP1_LivM_like"/>
    <property type="match status" value="1"/>
</dbReference>
<dbReference type="OrthoDB" id="9814461at2"/>
<name>A0A562ZY53_9BURK</name>
<feature type="transmembrane region" description="Helical" evidence="6">
    <location>
        <begin position="66"/>
        <end position="88"/>
    </location>
</feature>
<keyword evidence="5 6" id="KW-0472">Membrane</keyword>
<accession>A0A562ZY53</accession>
<evidence type="ECO:0000256" key="1">
    <source>
        <dbReference type="ARBA" id="ARBA00004651"/>
    </source>
</evidence>
<feature type="transmembrane region" description="Helical" evidence="6">
    <location>
        <begin position="194"/>
        <end position="215"/>
    </location>
</feature>
<comment type="subcellular location">
    <subcellularLocation>
        <location evidence="1">Cell membrane</location>
        <topology evidence="1">Multi-pass membrane protein</topology>
    </subcellularLocation>
</comment>
<dbReference type="GO" id="GO:0015658">
    <property type="term" value="F:branched-chain amino acid transmembrane transporter activity"/>
    <property type="evidence" value="ECO:0007669"/>
    <property type="project" value="InterPro"/>
</dbReference>
<dbReference type="InterPro" id="IPR043428">
    <property type="entry name" value="LivM-like"/>
</dbReference>
<evidence type="ECO:0000313" key="8">
    <source>
        <dbReference type="Proteomes" id="UP000318199"/>
    </source>
</evidence>
<feature type="transmembrane region" description="Helical" evidence="6">
    <location>
        <begin position="244"/>
        <end position="266"/>
    </location>
</feature>
<comment type="caution">
    <text evidence="7">The sequence shown here is derived from an EMBL/GenBank/DDBJ whole genome shotgun (WGS) entry which is preliminary data.</text>
</comment>
<proteinExistence type="predicted"/>
<evidence type="ECO:0000313" key="7">
    <source>
        <dbReference type="EMBL" id="TWO73336.1"/>
    </source>
</evidence>
<feature type="transmembrane region" description="Helical" evidence="6">
    <location>
        <begin position="221"/>
        <end position="237"/>
    </location>
</feature>
<dbReference type="GO" id="GO:0005886">
    <property type="term" value="C:plasma membrane"/>
    <property type="evidence" value="ECO:0007669"/>
    <property type="project" value="UniProtKB-SubCell"/>
</dbReference>
<evidence type="ECO:0000256" key="3">
    <source>
        <dbReference type="ARBA" id="ARBA00022692"/>
    </source>
</evidence>
<feature type="transmembrane region" description="Helical" evidence="6">
    <location>
        <begin position="141"/>
        <end position="162"/>
    </location>
</feature>
<dbReference type="PANTHER" id="PTHR30482">
    <property type="entry name" value="HIGH-AFFINITY BRANCHED-CHAIN AMINO ACID TRANSPORT SYSTEM PERMEASE"/>
    <property type="match status" value="1"/>
</dbReference>
<keyword evidence="3 6" id="KW-0812">Transmembrane</keyword>
<feature type="transmembrane region" description="Helical" evidence="6">
    <location>
        <begin position="6"/>
        <end position="24"/>
    </location>
</feature>
<dbReference type="EMBL" id="VOBQ01000001">
    <property type="protein sequence ID" value="TWO73336.1"/>
    <property type="molecule type" value="Genomic_DNA"/>
</dbReference>
<feature type="transmembrane region" description="Helical" evidence="6">
    <location>
        <begin position="272"/>
        <end position="292"/>
    </location>
</feature>
<dbReference type="InterPro" id="IPR001851">
    <property type="entry name" value="ABC_transp_permease"/>
</dbReference>